<dbReference type="SUPFAM" id="SSF103365">
    <property type="entry name" value="Hypothetical protein PH1602"/>
    <property type="match status" value="1"/>
</dbReference>
<feature type="binding site" evidence="10">
    <location>
        <position position="164"/>
    </location>
    <ligand>
        <name>Mn(2+)</name>
        <dbReference type="ChEBI" id="CHEBI:29035"/>
        <label>1</label>
    </ligand>
</feature>
<evidence type="ECO:0000313" key="12">
    <source>
        <dbReference type="EMBL" id="GLS27711.1"/>
    </source>
</evidence>
<evidence type="ECO:0000256" key="7">
    <source>
        <dbReference type="ARBA" id="ARBA00047746"/>
    </source>
</evidence>
<feature type="binding site" evidence="9">
    <location>
        <begin position="264"/>
        <end position="265"/>
    </location>
    <ligand>
        <name>GMP</name>
        <dbReference type="ChEBI" id="CHEBI:58115"/>
    </ligand>
</feature>
<feature type="active site" description="GMP-histidine intermediate" evidence="8">
    <location>
        <position position="342"/>
    </location>
</feature>
<dbReference type="PANTHER" id="PTHR11118:SF1">
    <property type="entry name" value="RNA-SPLICING LIGASE RTCB HOMOLOG"/>
    <property type="match status" value="1"/>
</dbReference>
<evidence type="ECO:0000256" key="8">
    <source>
        <dbReference type="PIRSR" id="PIRSR601233-1"/>
    </source>
</evidence>
<dbReference type="InterPro" id="IPR036025">
    <property type="entry name" value="RtcB-like_sf"/>
</dbReference>
<keyword evidence="2 10" id="KW-0479">Metal-binding</keyword>
<dbReference type="Pfam" id="PF01139">
    <property type="entry name" value="RtcB"/>
    <property type="match status" value="2"/>
</dbReference>
<organism evidence="12 13">
    <name type="scientific">Marinibactrum halimedae</name>
    <dbReference type="NCBI Taxonomy" id="1444977"/>
    <lineage>
        <taxon>Bacteria</taxon>
        <taxon>Pseudomonadati</taxon>
        <taxon>Pseudomonadota</taxon>
        <taxon>Gammaproteobacteria</taxon>
        <taxon>Cellvibrionales</taxon>
        <taxon>Cellvibrionaceae</taxon>
        <taxon>Marinibactrum</taxon>
    </lineage>
</organism>
<dbReference type="GO" id="GO:0046872">
    <property type="term" value="F:metal ion binding"/>
    <property type="evidence" value="ECO:0007669"/>
    <property type="project" value="UniProtKB-UniRule"/>
</dbReference>
<evidence type="ECO:0000256" key="9">
    <source>
        <dbReference type="PIRSR" id="PIRSR601233-2"/>
    </source>
</evidence>
<dbReference type="InterPro" id="IPR001233">
    <property type="entry name" value="RtcB"/>
</dbReference>
<dbReference type="NCBIfam" id="TIGR03073">
    <property type="entry name" value="release_rtcB"/>
    <property type="match status" value="1"/>
</dbReference>
<dbReference type="EC" id="6.5.1.-" evidence="11"/>
<dbReference type="AlphaFoldDB" id="A0AA37WQ61"/>
<proteinExistence type="inferred from homology"/>
<feature type="binding site" evidence="10">
    <location>
        <position position="195"/>
    </location>
    <ligand>
        <name>Mn(2+)</name>
        <dbReference type="ChEBI" id="CHEBI:29035"/>
        <label>2</label>
    </ligand>
</feature>
<accession>A0AA37WQ61</accession>
<name>A0AA37WQ61_9GAMM</name>
<dbReference type="Gene3D" id="3.90.1860.10">
    <property type="entry name" value="tRNA-splicing ligase RtcB"/>
    <property type="match status" value="1"/>
</dbReference>
<evidence type="ECO:0000256" key="2">
    <source>
        <dbReference type="ARBA" id="ARBA00022723"/>
    </source>
</evidence>
<gene>
    <name evidence="11" type="primary">rtcB</name>
    <name evidence="12" type="ORF">GCM10007877_34300</name>
</gene>
<dbReference type="GO" id="GO:0042245">
    <property type="term" value="P:RNA repair"/>
    <property type="evidence" value="ECO:0007669"/>
    <property type="project" value="UniProtKB-KW"/>
</dbReference>
<reference evidence="12 13" key="1">
    <citation type="journal article" date="2014" name="Int. J. Syst. Evol. Microbiol.">
        <title>Complete genome sequence of Corynebacterium casei LMG S-19264T (=DSM 44701T), isolated from a smear-ripened cheese.</title>
        <authorList>
            <consortium name="US DOE Joint Genome Institute (JGI-PGF)"/>
            <person name="Walter F."/>
            <person name="Albersmeier A."/>
            <person name="Kalinowski J."/>
            <person name="Ruckert C."/>
        </authorList>
    </citation>
    <scope>NUCLEOTIDE SEQUENCE [LARGE SCALE GENOMIC DNA]</scope>
    <source>
        <strain evidence="12 13">NBRC 110095</strain>
    </source>
</reference>
<dbReference type="EMBL" id="BSPD01000087">
    <property type="protein sequence ID" value="GLS27711.1"/>
    <property type="molecule type" value="Genomic_DNA"/>
</dbReference>
<evidence type="ECO:0000256" key="10">
    <source>
        <dbReference type="PIRSR" id="PIRSR601233-3"/>
    </source>
</evidence>
<keyword evidence="6 10" id="KW-0464">Manganese</keyword>
<feature type="binding site" evidence="9">
    <location>
        <begin position="163"/>
        <end position="167"/>
    </location>
    <ligand>
        <name>GMP</name>
        <dbReference type="ChEBI" id="CHEBI:58115"/>
    </ligand>
</feature>
<evidence type="ECO:0000256" key="1">
    <source>
        <dbReference type="ARBA" id="ARBA00022598"/>
    </source>
</evidence>
<dbReference type="GO" id="GO:0003972">
    <property type="term" value="F:RNA ligase (ATP) activity"/>
    <property type="evidence" value="ECO:0007669"/>
    <property type="project" value="TreeGrafter"/>
</dbReference>
<dbReference type="Proteomes" id="UP001156870">
    <property type="component" value="Unassembled WGS sequence"/>
</dbReference>
<keyword evidence="13" id="KW-1185">Reference proteome</keyword>
<keyword evidence="4" id="KW-0692">RNA repair</keyword>
<dbReference type="PANTHER" id="PTHR11118">
    <property type="entry name" value="RNA-SPLICING LIGASE RTCB HOMOLOG"/>
    <property type="match status" value="1"/>
</dbReference>
<comment type="caution">
    <text evidence="12">The sequence shown here is derived from an EMBL/GenBank/DDBJ whole genome shotgun (WGS) entry which is preliminary data.</text>
</comment>
<feature type="binding site" evidence="9">
    <location>
        <begin position="342"/>
        <end position="345"/>
    </location>
    <ligand>
        <name>GMP</name>
        <dbReference type="ChEBI" id="CHEBI:58115"/>
    </ligand>
</feature>
<evidence type="ECO:0000256" key="11">
    <source>
        <dbReference type="RuleBase" id="RU371113"/>
    </source>
</evidence>
<evidence type="ECO:0000256" key="3">
    <source>
        <dbReference type="ARBA" id="ARBA00022741"/>
    </source>
</evidence>
<evidence type="ECO:0000256" key="6">
    <source>
        <dbReference type="ARBA" id="ARBA00023211"/>
    </source>
</evidence>
<feature type="binding site" evidence="10">
    <location>
        <position position="264"/>
    </location>
    <ligand>
        <name>Mn(2+)</name>
        <dbReference type="ChEBI" id="CHEBI:29035"/>
        <label>2</label>
    </ligand>
</feature>
<comment type="catalytic activity">
    <reaction evidence="7">
        <text>a 3'-end 3'-phospho-ribonucleotide-RNA + a 5'-end dephospho-ribonucleoside-RNA + GTP = a ribonucleotidyl-ribonucleotide-RNA + GMP + diphosphate</text>
        <dbReference type="Rhea" id="RHEA:68076"/>
        <dbReference type="Rhea" id="RHEA-COMP:10463"/>
        <dbReference type="Rhea" id="RHEA-COMP:13936"/>
        <dbReference type="Rhea" id="RHEA-COMP:17355"/>
        <dbReference type="ChEBI" id="CHEBI:33019"/>
        <dbReference type="ChEBI" id="CHEBI:37565"/>
        <dbReference type="ChEBI" id="CHEBI:58115"/>
        <dbReference type="ChEBI" id="CHEBI:83062"/>
        <dbReference type="ChEBI" id="CHEBI:138284"/>
        <dbReference type="ChEBI" id="CHEBI:173118"/>
        <dbReference type="EC" id="6.5.1.8"/>
    </reaction>
</comment>
<dbReference type="NCBIfam" id="NF007153">
    <property type="entry name" value="PRK09588.1"/>
    <property type="match status" value="1"/>
</dbReference>
<evidence type="ECO:0000256" key="4">
    <source>
        <dbReference type="ARBA" id="ARBA00022800"/>
    </source>
</evidence>
<keyword evidence="5 9" id="KW-0342">GTP-binding</keyword>
<comment type="similarity">
    <text evidence="11">Belongs to the RtcB family.</text>
</comment>
<dbReference type="GO" id="GO:0005525">
    <property type="term" value="F:GTP binding"/>
    <property type="evidence" value="ECO:0007669"/>
    <property type="project" value="UniProtKB-KW"/>
</dbReference>
<sequence>MKYGYKIMGNSPFSPLRASQKLNNGALVNLVISEKNWLETTAVDQLIHTTQLPGMLLGVGMPDLHPGKGQPIGAAFISQEHIYPHLVGSDIGCGMGLWHLDVPAHKFKMDKIEKRLVGLDEPYEESPNELLEQYDFDLSAFDRMGIENIDALNNKLGTIGGGNHFAEFQSVAKIFDSDVFEQTGLTKRSTVLLVHSGSRGLGQAILHQHMNSHGANSLTGSTQNGYLHQHDTAVKWAEINRYIIARRFLSAIKAGGHSILDITHNSVTALSSQQQNDMISLCAPLSLTEKSKHTMWIHRKGVSPTDQGLVMIPGSRGSHSYLVKPKTDNKNAISHGGYSLAHGAGRKWQRSDAKGKLRNNFTVKDLENNGFGGRVICKQRDLLFEEAPQAYKNIDVVISDLQQAGMIDLIAQFKPLLTYKTRKK</sequence>
<feature type="binding site" evidence="9">
    <location>
        <position position="320"/>
    </location>
    <ligand>
        <name>GMP</name>
        <dbReference type="ChEBI" id="CHEBI:58115"/>
    </ligand>
</feature>
<dbReference type="InterPro" id="IPR017510">
    <property type="entry name" value="RtcB2"/>
</dbReference>
<keyword evidence="3 9" id="KW-0547">Nucleotide-binding</keyword>
<comment type="subunit">
    <text evidence="11">Monomer.</text>
</comment>
<dbReference type="GO" id="GO:0170057">
    <property type="term" value="F:RNA ligase (GTP) activity"/>
    <property type="evidence" value="ECO:0007669"/>
    <property type="project" value="UniProtKB-EC"/>
</dbReference>
<evidence type="ECO:0000256" key="5">
    <source>
        <dbReference type="ARBA" id="ARBA00023134"/>
    </source>
</evidence>
<protein>
    <recommendedName>
        <fullName evidence="11">tRNA-splicing ligase RtcB</fullName>
        <ecNumber evidence="11">6.5.1.-</ecNumber>
    </recommendedName>
</protein>
<evidence type="ECO:0000313" key="13">
    <source>
        <dbReference type="Proteomes" id="UP001156870"/>
    </source>
</evidence>
<comment type="cofactor">
    <cofactor evidence="10 11">
        <name>Mn(2+)</name>
        <dbReference type="ChEBI" id="CHEBI:29035"/>
    </cofactor>
    <text evidence="10 11">Binds 2 manganese ions per subunit.</text>
</comment>
<keyword evidence="1 11" id="KW-0436">Ligase</keyword>
<dbReference type="GO" id="GO:0006396">
    <property type="term" value="P:RNA processing"/>
    <property type="evidence" value="ECO:0007669"/>
    <property type="project" value="InterPro"/>
</dbReference>
<feature type="binding site" evidence="10">
    <location>
        <position position="90"/>
    </location>
    <ligand>
        <name>Mn(2+)</name>
        <dbReference type="ChEBI" id="CHEBI:29035"/>
        <label>1</label>
    </ligand>
</feature>